<keyword evidence="4" id="KW-1185">Reference proteome</keyword>
<dbReference type="EMBL" id="PPTA01000004">
    <property type="protein sequence ID" value="TFB04567.1"/>
    <property type="molecule type" value="Genomic_DNA"/>
</dbReference>
<proteinExistence type="predicted"/>
<name>A0ABY2H888_9HYPO</name>
<sequence>MKFLATTVLAAAAAFMSVASASSFDLGGKTLSEVLFSDDDEYDDFPCVEIIFRDNTCQFDDDRRFSAAYLSARSECVCGGDGLDDFLDCQRCLLDHGFGREVRDLWRRIFAVIRQLACDDDRRLAISQDAPVPTAPTPSIITITVSDPNQVVPPATVSVSATGAGPSPTGLQKSSDEDAATVPTASPASDSTIFNDLLRESPDVDVASDRSAAVSTFSSSGMALVFAGGIILGLL</sequence>
<feature type="region of interest" description="Disordered" evidence="1">
    <location>
        <begin position="155"/>
        <end position="188"/>
    </location>
</feature>
<organism evidence="3 4">
    <name type="scientific">Trichoderma ghanense</name>
    <dbReference type="NCBI Taxonomy" id="65468"/>
    <lineage>
        <taxon>Eukaryota</taxon>
        <taxon>Fungi</taxon>
        <taxon>Dikarya</taxon>
        <taxon>Ascomycota</taxon>
        <taxon>Pezizomycotina</taxon>
        <taxon>Sordariomycetes</taxon>
        <taxon>Hypocreomycetidae</taxon>
        <taxon>Hypocreales</taxon>
        <taxon>Hypocreaceae</taxon>
        <taxon>Trichoderma</taxon>
    </lineage>
</organism>
<evidence type="ECO:0000256" key="1">
    <source>
        <dbReference type="SAM" id="MobiDB-lite"/>
    </source>
</evidence>
<evidence type="ECO:0000313" key="4">
    <source>
        <dbReference type="Proteomes" id="UP001642720"/>
    </source>
</evidence>
<reference evidence="3 4" key="1">
    <citation type="submission" date="2018-01" db="EMBL/GenBank/DDBJ databases">
        <title>Genome characterization of the sugarcane-associated fungus Trichoderma ghanense CCMA-1212 and their application in lignocelulose bioconversion.</title>
        <authorList>
            <person name="Steindorff A.S."/>
            <person name="Mendes T.D."/>
            <person name="Vilela E.S.D."/>
            <person name="Rodrigues D.S."/>
            <person name="Formighieri E.F."/>
            <person name="Melo I.S."/>
            <person name="Favaro L.C.L."/>
        </authorList>
    </citation>
    <scope>NUCLEOTIDE SEQUENCE [LARGE SCALE GENOMIC DNA]</scope>
    <source>
        <strain evidence="3 4">CCMA-1212</strain>
    </source>
</reference>
<feature type="signal peptide" evidence="2">
    <location>
        <begin position="1"/>
        <end position="21"/>
    </location>
</feature>
<evidence type="ECO:0000313" key="3">
    <source>
        <dbReference type="EMBL" id="TFB04567.1"/>
    </source>
</evidence>
<protein>
    <recommendedName>
        <fullName evidence="5">SSCRP protein</fullName>
    </recommendedName>
</protein>
<feature type="chain" id="PRO_5046603338" description="SSCRP protein" evidence="2">
    <location>
        <begin position="22"/>
        <end position="235"/>
    </location>
</feature>
<gene>
    <name evidence="3" type="ORF">CCMA1212_003740</name>
</gene>
<keyword evidence="2" id="KW-0732">Signal</keyword>
<dbReference type="RefSeq" id="XP_073560768.1">
    <property type="nucleotide sequence ID" value="XM_073701075.1"/>
</dbReference>
<dbReference type="Proteomes" id="UP001642720">
    <property type="component" value="Unassembled WGS sequence"/>
</dbReference>
<comment type="caution">
    <text evidence="3">The sequence shown here is derived from an EMBL/GenBank/DDBJ whole genome shotgun (WGS) entry which is preliminary data.</text>
</comment>
<dbReference type="GeneID" id="300575525"/>
<evidence type="ECO:0000256" key="2">
    <source>
        <dbReference type="SAM" id="SignalP"/>
    </source>
</evidence>
<accession>A0ABY2H888</accession>
<evidence type="ECO:0008006" key="5">
    <source>
        <dbReference type="Google" id="ProtNLM"/>
    </source>
</evidence>